<dbReference type="KEGG" id="fmr:Fuma_02900"/>
<evidence type="ECO:0000313" key="1">
    <source>
        <dbReference type="EMBL" id="APZ93283.1"/>
    </source>
</evidence>
<proteinExistence type="predicted"/>
<protein>
    <submittedName>
        <fullName evidence="1">Uncharacterized protein</fullName>
    </submittedName>
</protein>
<dbReference type="EMBL" id="CP017641">
    <property type="protein sequence ID" value="APZ93283.1"/>
    <property type="molecule type" value="Genomic_DNA"/>
</dbReference>
<evidence type="ECO:0000313" key="2">
    <source>
        <dbReference type="Proteomes" id="UP000187735"/>
    </source>
</evidence>
<organism evidence="1 2">
    <name type="scientific">Fuerstiella marisgermanici</name>
    <dbReference type="NCBI Taxonomy" id="1891926"/>
    <lineage>
        <taxon>Bacteria</taxon>
        <taxon>Pseudomonadati</taxon>
        <taxon>Planctomycetota</taxon>
        <taxon>Planctomycetia</taxon>
        <taxon>Planctomycetales</taxon>
        <taxon>Planctomycetaceae</taxon>
        <taxon>Fuerstiella</taxon>
    </lineage>
</organism>
<gene>
    <name evidence="1" type="ORF">Fuma_02900</name>
</gene>
<dbReference type="AlphaFoldDB" id="A0A1P8WGV3"/>
<name>A0A1P8WGV3_9PLAN</name>
<dbReference type="Proteomes" id="UP000187735">
    <property type="component" value="Chromosome"/>
</dbReference>
<dbReference type="STRING" id="1891926.Fuma_02900"/>
<reference evidence="1 2" key="1">
    <citation type="journal article" date="2016" name="Front. Microbiol.">
        <title>Fuerstia marisgermanicae gen. nov., sp. nov., an Unusual Member of the Phylum Planctomycetes from the German Wadden Sea.</title>
        <authorList>
            <person name="Kohn T."/>
            <person name="Heuer A."/>
            <person name="Jogler M."/>
            <person name="Vollmers J."/>
            <person name="Boedeker C."/>
            <person name="Bunk B."/>
            <person name="Rast P."/>
            <person name="Borchert D."/>
            <person name="Glockner I."/>
            <person name="Freese H.M."/>
            <person name="Klenk H.P."/>
            <person name="Overmann J."/>
            <person name="Kaster A.K."/>
            <person name="Rohde M."/>
            <person name="Wiegand S."/>
            <person name="Jogler C."/>
        </authorList>
    </citation>
    <scope>NUCLEOTIDE SEQUENCE [LARGE SCALE GENOMIC DNA]</scope>
    <source>
        <strain evidence="1 2">NH11</strain>
    </source>
</reference>
<sequence>MGRKGLAFTRDFLISLEQYPELHRNFALKIGKVLFAQMPTEEVAKYIPYNDVAALLDGRNVVLHFRALRRQPSPNGTIYFSKHCPTVNVDGKLAIVGFTRHAIERICERIVPRWQSYAGLADAFAFFEQCLKFERCDLHSGHLAFTFFGQFPIGEAIVDQIIDRKNEDINNFYLRIGYCPAVLEGGFIKAKTLLLPGYYGTPECSAIHRSGLPWHERKRLLRGAGDLDIAKIKSASDCWLFKWFHDHGVPQVLQSETKLYAKAI</sequence>
<keyword evidence="2" id="KW-1185">Reference proteome</keyword>
<accession>A0A1P8WGV3</accession>